<dbReference type="AlphaFoldDB" id="A0A9P4NII0"/>
<keyword evidence="2" id="KW-1185">Reference proteome</keyword>
<dbReference type="PROSITE" id="PS51257">
    <property type="entry name" value="PROKAR_LIPOPROTEIN"/>
    <property type="match status" value="1"/>
</dbReference>
<dbReference type="EMBL" id="MU007091">
    <property type="protein sequence ID" value="KAF2422380.1"/>
    <property type="molecule type" value="Genomic_DNA"/>
</dbReference>
<reference evidence="1" key="1">
    <citation type="journal article" date="2020" name="Stud. Mycol.">
        <title>101 Dothideomycetes genomes: a test case for predicting lifestyles and emergence of pathogens.</title>
        <authorList>
            <person name="Haridas S."/>
            <person name="Albert R."/>
            <person name="Binder M."/>
            <person name="Bloem J."/>
            <person name="Labutti K."/>
            <person name="Salamov A."/>
            <person name="Andreopoulos B."/>
            <person name="Baker S."/>
            <person name="Barry K."/>
            <person name="Bills G."/>
            <person name="Bluhm B."/>
            <person name="Cannon C."/>
            <person name="Castanera R."/>
            <person name="Culley D."/>
            <person name="Daum C."/>
            <person name="Ezra D."/>
            <person name="Gonzalez J."/>
            <person name="Henrissat B."/>
            <person name="Kuo A."/>
            <person name="Liang C."/>
            <person name="Lipzen A."/>
            <person name="Lutzoni F."/>
            <person name="Magnuson J."/>
            <person name="Mondo S."/>
            <person name="Nolan M."/>
            <person name="Ohm R."/>
            <person name="Pangilinan J."/>
            <person name="Park H.-J."/>
            <person name="Ramirez L."/>
            <person name="Alfaro M."/>
            <person name="Sun H."/>
            <person name="Tritt A."/>
            <person name="Yoshinaga Y."/>
            <person name="Zwiers L.-H."/>
            <person name="Turgeon B."/>
            <person name="Goodwin S."/>
            <person name="Spatafora J."/>
            <person name="Crous P."/>
            <person name="Grigoriev I."/>
        </authorList>
    </citation>
    <scope>NUCLEOTIDE SEQUENCE</scope>
    <source>
        <strain evidence="1">CBS 130266</strain>
    </source>
</reference>
<proteinExistence type="predicted"/>
<name>A0A9P4NII0_9PEZI</name>
<gene>
    <name evidence="1" type="ORF">EJ08DRAFT_653165</name>
</gene>
<dbReference type="Proteomes" id="UP000800235">
    <property type="component" value="Unassembled WGS sequence"/>
</dbReference>
<comment type="caution">
    <text evidence="1">The sequence shown here is derived from an EMBL/GenBank/DDBJ whole genome shotgun (WGS) entry which is preliminary data.</text>
</comment>
<evidence type="ECO:0000313" key="1">
    <source>
        <dbReference type="EMBL" id="KAF2422380.1"/>
    </source>
</evidence>
<evidence type="ECO:0000313" key="2">
    <source>
        <dbReference type="Proteomes" id="UP000800235"/>
    </source>
</evidence>
<accession>A0A9P4NII0</accession>
<organism evidence="1 2">
    <name type="scientific">Tothia fuscella</name>
    <dbReference type="NCBI Taxonomy" id="1048955"/>
    <lineage>
        <taxon>Eukaryota</taxon>
        <taxon>Fungi</taxon>
        <taxon>Dikarya</taxon>
        <taxon>Ascomycota</taxon>
        <taxon>Pezizomycotina</taxon>
        <taxon>Dothideomycetes</taxon>
        <taxon>Pleosporomycetidae</taxon>
        <taxon>Venturiales</taxon>
        <taxon>Cylindrosympodiaceae</taxon>
        <taxon>Tothia</taxon>
    </lineage>
</organism>
<protein>
    <submittedName>
        <fullName evidence="1">Uncharacterized protein</fullName>
    </submittedName>
</protein>
<sequence>MTRFSMQLYDCSQWRSVLSSGLLHVHASLGCQFVTILERGYTFQEFILEFES</sequence>